<dbReference type="InterPro" id="IPR007627">
    <property type="entry name" value="RNA_pol_sigma70_r2"/>
</dbReference>
<keyword evidence="2" id="KW-0805">Transcription regulation</keyword>
<dbReference type="Pfam" id="PF04542">
    <property type="entry name" value="Sigma70_r2"/>
    <property type="match status" value="1"/>
</dbReference>
<dbReference type="SUPFAM" id="SSF88946">
    <property type="entry name" value="Sigma2 domain of RNA polymerase sigma factors"/>
    <property type="match status" value="1"/>
</dbReference>
<gene>
    <name evidence="8" type="ORF">FHS44_006293</name>
</gene>
<reference evidence="8 9" key="1">
    <citation type="submission" date="2020-08" db="EMBL/GenBank/DDBJ databases">
        <title>Genomic Encyclopedia of Type Strains, Phase III (KMG-III): the genomes of soil and plant-associated and newly described type strains.</title>
        <authorList>
            <person name="Whitman W."/>
        </authorList>
    </citation>
    <scope>NUCLEOTIDE SEQUENCE [LARGE SCALE GENOMIC DNA]</scope>
    <source>
        <strain evidence="8 9">CECT 8840</strain>
    </source>
</reference>
<evidence type="ECO:0000256" key="2">
    <source>
        <dbReference type="ARBA" id="ARBA00023015"/>
    </source>
</evidence>
<proteinExistence type="inferred from homology"/>
<evidence type="ECO:0000256" key="4">
    <source>
        <dbReference type="ARBA" id="ARBA00023163"/>
    </source>
</evidence>
<dbReference type="GO" id="GO:0003677">
    <property type="term" value="F:DNA binding"/>
    <property type="evidence" value="ECO:0007669"/>
    <property type="project" value="InterPro"/>
</dbReference>
<keyword evidence="4" id="KW-0804">Transcription</keyword>
<dbReference type="InterPro" id="IPR014284">
    <property type="entry name" value="RNA_pol_sigma-70_dom"/>
</dbReference>
<dbReference type="InterPro" id="IPR013249">
    <property type="entry name" value="RNA_pol_sigma70_r4_t2"/>
</dbReference>
<dbReference type="InterPro" id="IPR039425">
    <property type="entry name" value="RNA_pol_sigma-70-like"/>
</dbReference>
<dbReference type="EMBL" id="JACHJP010000009">
    <property type="protein sequence ID" value="MBB4919151.1"/>
    <property type="molecule type" value="Genomic_DNA"/>
</dbReference>
<dbReference type="SUPFAM" id="SSF88659">
    <property type="entry name" value="Sigma3 and sigma4 domains of RNA polymerase sigma factors"/>
    <property type="match status" value="1"/>
</dbReference>
<evidence type="ECO:0000256" key="1">
    <source>
        <dbReference type="ARBA" id="ARBA00010641"/>
    </source>
</evidence>
<dbReference type="CDD" id="cd06171">
    <property type="entry name" value="Sigma70_r4"/>
    <property type="match status" value="1"/>
</dbReference>
<keyword evidence="9" id="KW-1185">Reference proteome</keyword>
<feature type="compositionally biased region" description="Basic residues" evidence="5">
    <location>
        <begin position="197"/>
        <end position="207"/>
    </location>
</feature>
<comment type="caution">
    <text evidence="8">The sequence shown here is derived from an EMBL/GenBank/DDBJ whole genome shotgun (WGS) entry which is preliminary data.</text>
</comment>
<feature type="region of interest" description="Disordered" evidence="5">
    <location>
        <begin position="167"/>
        <end position="215"/>
    </location>
</feature>
<dbReference type="NCBIfam" id="TIGR02937">
    <property type="entry name" value="sigma70-ECF"/>
    <property type="match status" value="1"/>
</dbReference>
<dbReference type="PANTHER" id="PTHR43133">
    <property type="entry name" value="RNA POLYMERASE ECF-TYPE SIGMA FACTO"/>
    <property type="match status" value="1"/>
</dbReference>
<feature type="domain" description="RNA polymerase sigma factor 70 region 4 type 2" evidence="7">
    <location>
        <begin position="128"/>
        <end position="168"/>
    </location>
</feature>
<dbReference type="Proteomes" id="UP000552644">
    <property type="component" value="Unassembled WGS sequence"/>
</dbReference>
<dbReference type="AlphaFoldDB" id="A0A7W7QTX0"/>
<organism evidence="8 9">
    <name type="scientific">Streptosporangium saharense</name>
    <dbReference type="NCBI Taxonomy" id="1706840"/>
    <lineage>
        <taxon>Bacteria</taxon>
        <taxon>Bacillati</taxon>
        <taxon>Actinomycetota</taxon>
        <taxon>Actinomycetes</taxon>
        <taxon>Streptosporangiales</taxon>
        <taxon>Streptosporangiaceae</taxon>
        <taxon>Streptosporangium</taxon>
    </lineage>
</organism>
<evidence type="ECO:0000313" key="8">
    <source>
        <dbReference type="EMBL" id="MBB4919151.1"/>
    </source>
</evidence>
<dbReference type="InterPro" id="IPR036388">
    <property type="entry name" value="WH-like_DNA-bd_sf"/>
</dbReference>
<name>A0A7W7QTX0_9ACTN</name>
<evidence type="ECO:0000313" key="9">
    <source>
        <dbReference type="Proteomes" id="UP000552644"/>
    </source>
</evidence>
<dbReference type="InterPro" id="IPR013325">
    <property type="entry name" value="RNA_pol_sigma_r2"/>
</dbReference>
<dbReference type="Gene3D" id="1.10.1740.10">
    <property type="match status" value="1"/>
</dbReference>
<evidence type="ECO:0000259" key="7">
    <source>
        <dbReference type="Pfam" id="PF08281"/>
    </source>
</evidence>
<keyword evidence="3" id="KW-0731">Sigma factor</keyword>
<dbReference type="Gene3D" id="1.10.10.10">
    <property type="entry name" value="Winged helix-like DNA-binding domain superfamily/Winged helix DNA-binding domain"/>
    <property type="match status" value="1"/>
</dbReference>
<evidence type="ECO:0000259" key="6">
    <source>
        <dbReference type="Pfam" id="PF04542"/>
    </source>
</evidence>
<dbReference type="RefSeq" id="WP_184721121.1">
    <property type="nucleotide sequence ID" value="NZ_JACHJP010000009.1"/>
</dbReference>
<evidence type="ECO:0000256" key="5">
    <source>
        <dbReference type="SAM" id="MobiDB-lite"/>
    </source>
</evidence>
<dbReference type="GO" id="GO:0016987">
    <property type="term" value="F:sigma factor activity"/>
    <property type="evidence" value="ECO:0007669"/>
    <property type="project" value="UniProtKB-KW"/>
</dbReference>
<dbReference type="InterPro" id="IPR013324">
    <property type="entry name" value="RNA_pol_sigma_r3/r4-like"/>
</dbReference>
<dbReference type="PANTHER" id="PTHR43133:SF25">
    <property type="entry name" value="RNA POLYMERASE SIGMA FACTOR RFAY-RELATED"/>
    <property type="match status" value="1"/>
</dbReference>
<protein>
    <submittedName>
        <fullName evidence="8">RNA polymerase sigma-70 factor (ECF subfamily)</fullName>
    </submittedName>
</protein>
<dbReference type="Pfam" id="PF08281">
    <property type="entry name" value="Sigma70_r4_2"/>
    <property type="match status" value="1"/>
</dbReference>
<evidence type="ECO:0000256" key="3">
    <source>
        <dbReference type="ARBA" id="ARBA00023082"/>
    </source>
</evidence>
<sequence length="215" mass="23958">MDPDDAEVIERARRDPDSFSALFDRHAPALHRYVTRRLGDSLADDIVADTFLTAFRRLGRYDVGHRDARPWLYGIAANLIGKHRRAEVRAYRALARTGLDEVAESYADRVDARVTALAAHRELAGALAVLLMIAWADFSYEEVAQALGIPLGIPIGTVRSRLHRARKKTREALGGTDPSAVKEESGRGWPEAAERPARRRARARRRPPALPARVP</sequence>
<comment type="similarity">
    <text evidence="1">Belongs to the sigma-70 factor family. ECF subfamily.</text>
</comment>
<feature type="compositionally biased region" description="Basic and acidic residues" evidence="5">
    <location>
        <begin position="180"/>
        <end position="196"/>
    </location>
</feature>
<dbReference type="GO" id="GO:0006352">
    <property type="term" value="P:DNA-templated transcription initiation"/>
    <property type="evidence" value="ECO:0007669"/>
    <property type="project" value="InterPro"/>
</dbReference>
<accession>A0A7W7QTX0</accession>
<feature type="domain" description="RNA polymerase sigma-70 region 2" evidence="6">
    <location>
        <begin position="22"/>
        <end position="88"/>
    </location>
</feature>